<sequence>MRSSQKTFCEIAIKSLLVASTVMLLCGCALRSRDMIMYHSFDYPSPARENVPSVPDTLMVYNFLLESSVEMHALEISYFKGGDKSIIRHRWQENPADMVTELVLRDLANSGLFEKAVDQLSTTRYRYALEGVIRNLQGTVQDGKAKALFEIEATLIDFDAPLGKDKNILKKTYRLETPSTDDKPESVVAALNKGISEFSSQLRNDIRQSLTRRVPKMKREATTAPIHIQLAQSVWS</sequence>
<gene>
    <name evidence="2" type="ORF">HY912_03795</name>
</gene>
<protein>
    <submittedName>
        <fullName evidence="2">Membrane integrity-associated transporter subunit PqiC</fullName>
    </submittedName>
</protein>
<name>A0A9D6Z2B0_9BACT</name>
<proteinExistence type="predicted"/>
<organism evidence="2 3">
    <name type="scientific">Desulfomonile tiedjei</name>
    <dbReference type="NCBI Taxonomy" id="2358"/>
    <lineage>
        <taxon>Bacteria</taxon>
        <taxon>Pseudomonadati</taxon>
        <taxon>Thermodesulfobacteriota</taxon>
        <taxon>Desulfomonilia</taxon>
        <taxon>Desulfomonilales</taxon>
        <taxon>Desulfomonilaceae</taxon>
        <taxon>Desulfomonile</taxon>
    </lineage>
</organism>
<dbReference type="PROSITE" id="PS51257">
    <property type="entry name" value="PROKAR_LIPOPROTEIN"/>
    <property type="match status" value="1"/>
</dbReference>
<dbReference type="InterPro" id="IPR005586">
    <property type="entry name" value="ABC_trans_aux"/>
</dbReference>
<feature type="domain" description="ABC-type transport auxiliary lipoprotein component" evidence="1">
    <location>
        <begin position="88"/>
        <end position="201"/>
    </location>
</feature>
<evidence type="ECO:0000259" key="1">
    <source>
        <dbReference type="Pfam" id="PF03886"/>
    </source>
</evidence>
<dbReference type="SUPFAM" id="SSF159594">
    <property type="entry name" value="XCC0632-like"/>
    <property type="match status" value="1"/>
</dbReference>
<dbReference type="AlphaFoldDB" id="A0A9D6Z2B0"/>
<dbReference type="Pfam" id="PF03886">
    <property type="entry name" value="ABC_trans_aux"/>
    <property type="match status" value="1"/>
</dbReference>
<accession>A0A9D6Z2B0</accession>
<dbReference type="EMBL" id="JACRDE010000114">
    <property type="protein sequence ID" value="MBI5248594.1"/>
    <property type="molecule type" value="Genomic_DNA"/>
</dbReference>
<dbReference type="Proteomes" id="UP000807825">
    <property type="component" value="Unassembled WGS sequence"/>
</dbReference>
<evidence type="ECO:0000313" key="3">
    <source>
        <dbReference type="Proteomes" id="UP000807825"/>
    </source>
</evidence>
<evidence type="ECO:0000313" key="2">
    <source>
        <dbReference type="EMBL" id="MBI5248594.1"/>
    </source>
</evidence>
<reference evidence="2" key="1">
    <citation type="submission" date="2020-07" db="EMBL/GenBank/DDBJ databases">
        <title>Huge and variable diversity of episymbiotic CPR bacteria and DPANN archaea in groundwater ecosystems.</title>
        <authorList>
            <person name="He C.Y."/>
            <person name="Keren R."/>
            <person name="Whittaker M."/>
            <person name="Farag I.F."/>
            <person name="Doudna J."/>
            <person name="Cate J.H.D."/>
            <person name="Banfield J.F."/>
        </authorList>
    </citation>
    <scope>NUCLEOTIDE SEQUENCE</scope>
    <source>
        <strain evidence="2">NC_groundwater_1664_Pr3_B-0.1um_52_9</strain>
    </source>
</reference>
<comment type="caution">
    <text evidence="2">The sequence shown here is derived from an EMBL/GenBank/DDBJ whole genome shotgun (WGS) entry which is preliminary data.</text>
</comment>
<dbReference type="Gene3D" id="3.40.50.10610">
    <property type="entry name" value="ABC-type transport auxiliary lipoprotein component"/>
    <property type="match status" value="1"/>
</dbReference>